<dbReference type="GO" id="GO:0004867">
    <property type="term" value="F:serine-type endopeptidase inhibitor activity"/>
    <property type="evidence" value="ECO:0007669"/>
    <property type="project" value="UniProtKB-KW"/>
</dbReference>
<dbReference type="InterPro" id="IPR036354">
    <property type="entry name" value="Prot_inh_pot1_sf"/>
</dbReference>
<keyword evidence="1 3" id="KW-0646">Protease inhibitor</keyword>
<dbReference type="PANTHER" id="PTHR33091">
    <property type="entry name" value="PROTEIN, PUTATIVE, EXPRESSED-RELATED"/>
    <property type="match status" value="1"/>
</dbReference>
<gene>
    <name evidence="3" type="ORF">WKI68_44785</name>
</gene>
<keyword evidence="2 3" id="KW-0722">Serine protease inhibitor</keyword>
<reference evidence="3 4" key="1">
    <citation type="submission" date="2024-03" db="EMBL/GenBank/DDBJ databases">
        <title>Novel Streptomyces species of biotechnological and ecological value are a feature of Machair soil.</title>
        <authorList>
            <person name="Prole J.R."/>
            <person name="Goodfellow M."/>
            <person name="Allenby N."/>
            <person name="Ward A.C."/>
        </authorList>
    </citation>
    <scope>NUCLEOTIDE SEQUENCE [LARGE SCALE GENOMIC DNA]</scope>
    <source>
        <strain evidence="3 4">MS1.HAVA.3</strain>
    </source>
</reference>
<protein>
    <submittedName>
        <fullName evidence="3">Serine protease inhibitor</fullName>
    </submittedName>
</protein>
<name>A0ABU8UG31_9ACTN</name>
<organism evidence="3 4">
    <name type="scientific">Streptomyces caledonius</name>
    <dbReference type="NCBI Taxonomy" id="3134107"/>
    <lineage>
        <taxon>Bacteria</taxon>
        <taxon>Bacillati</taxon>
        <taxon>Actinomycetota</taxon>
        <taxon>Actinomycetes</taxon>
        <taxon>Kitasatosporales</taxon>
        <taxon>Streptomycetaceae</taxon>
        <taxon>Streptomyces</taxon>
    </lineage>
</organism>
<dbReference type="SUPFAM" id="SSF54654">
    <property type="entry name" value="CI-2 family of serine protease inhibitors"/>
    <property type="match status" value="1"/>
</dbReference>
<dbReference type="Gene3D" id="3.30.10.10">
    <property type="entry name" value="Trypsin Inhibitor V, subunit A"/>
    <property type="match status" value="1"/>
</dbReference>
<dbReference type="InterPro" id="IPR000864">
    <property type="entry name" value="Prot_inh_pot1"/>
</dbReference>
<evidence type="ECO:0000256" key="2">
    <source>
        <dbReference type="ARBA" id="ARBA00022900"/>
    </source>
</evidence>
<evidence type="ECO:0000313" key="3">
    <source>
        <dbReference type="EMBL" id="MEJ8646476.1"/>
    </source>
</evidence>
<evidence type="ECO:0000256" key="1">
    <source>
        <dbReference type="ARBA" id="ARBA00022690"/>
    </source>
</evidence>
<dbReference type="PANTHER" id="PTHR33091:SF29">
    <property type="entry name" value="SUBTILISIN INHIBITOR 1"/>
    <property type="match status" value="1"/>
</dbReference>
<dbReference type="PROSITE" id="PS00285">
    <property type="entry name" value="POTATO_INHIBITOR"/>
    <property type="match status" value="1"/>
</dbReference>
<proteinExistence type="predicted"/>
<accession>A0ABU8UG31</accession>
<dbReference type="Proteomes" id="UP001382904">
    <property type="component" value="Unassembled WGS sequence"/>
</dbReference>
<comment type="caution">
    <text evidence="3">The sequence shown here is derived from an EMBL/GenBank/DDBJ whole genome shotgun (WGS) entry which is preliminary data.</text>
</comment>
<evidence type="ECO:0000313" key="4">
    <source>
        <dbReference type="Proteomes" id="UP001382904"/>
    </source>
</evidence>
<dbReference type="EMBL" id="JBBKAM010000005">
    <property type="protein sequence ID" value="MEJ8646476.1"/>
    <property type="molecule type" value="Genomic_DNA"/>
</dbReference>
<dbReference type="PRINTS" id="PR00292">
    <property type="entry name" value="POTATOINHBTR"/>
</dbReference>
<dbReference type="Pfam" id="PF00280">
    <property type="entry name" value="potato_inhibit"/>
    <property type="match status" value="1"/>
</dbReference>
<sequence>MSTQEWPELVGMQAEVAAAEIRRGSPHITRLQVVSPGQLVTMEFRPDRVRLHVDADGIVSRVPRIG</sequence>
<keyword evidence="4" id="KW-1185">Reference proteome</keyword>